<evidence type="ECO:0000256" key="7">
    <source>
        <dbReference type="SAM" id="Phobius"/>
    </source>
</evidence>
<dbReference type="Pfam" id="PF01757">
    <property type="entry name" value="Acyl_transf_3"/>
    <property type="match status" value="1"/>
</dbReference>
<feature type="transmembrane region" description="Helical" evidence="7">
    <location>
        <begin position="252"/>
        <end position="269"/>
    </location>
</feature>
<dbReference type="GO" id="GO:0016746">
    <property type="term" value="F:acyltransferase activity"/>
    <property type="evidence" value="ECO:0007669"/>
    <property type="project" value="UniProtKB-KW"/>
</dbReference>
<dbReference type="PANTHER" id="PTHR40074">
    <property type="entry name" value="O-ACETYLTRANSFERASE WECH"/>
    <property type="match status" value="1"/>
</dbReference>
<dbReference type="Proteomes" id="UP000659124">
    <property type="component" value="Unassembled WGS sequence"/>
</dbReference>
<evidence type="ECO:0000256" key="5">
    <source>
        <dbReference type="ARBA" id="ARBA00022989"/>
    </source>
</evidence>
<dbReference type="EMBL" id="JACVFC010000001">
    <property type="protein sequence ID" value="MBC9928797.1"/>
    <property type="molecule type" value="Genomic_DNA"/>
</dbReference>
<feature type="transmembrane region" description="Helical" evidence="7">
    <location>
        <begin position="24"/>
        <end position="41"/>
    </location>
</feature>
<evidence type="ECO:0000256" key="3">
    <source>
        <dbReference type="ARBA" id="ARBA00022475"/>
    </source>
</evidence>
<dbReference type="PANTHER" id="PTHR40074:SF2">
    <property type="entry name" value="O-ACETYLTRANSFERASE WECH"/>
    <property type="match status" value="1"/>
</dbReference>
<evidence type="ECO:0000256" key="2">
    <source>
        <dbReference type="ARBA" id="ARBA00007400"/>
    </source>
</evidence>
<evidence type="ECO:0000256" key="1">
    <source>
        <dbReference type="ARBA" id="ARBA00004651"/>
    </source>
</evidence>
<feature type="transmembrane region" description="Helical" evidence="7">
    <location>
        <begin position="89"/>
        <end position="109"/>
    </location>
</feature>
<feature type="domain" description="Acyltransferase 3" evidence="8">
    <location>
        <begin position="22"/>
        <end position="331"/>
    </location>
</feature>
<keyword evidence="3" id="KW-1003">Cell membrane</keyword>
<protein>
    <submittedName>
        <fullName evidence="9">Acyltransferase</fullName>
    </submittedName>
</protein>
<keyword evidence="5 7" id="KW-1133">Transmembrane helix</keyword>
<dbReference type="InterPro" id="IPR002656">
    <property type="entry name" value="Acyl_transf_3_dom"/>
</dbReference>
<feature type="transmembrane region" description="Helical" evidence="7">
    <location>
        <begin position="224"/>
        <end position="246"/>
    </location>
</feature>
<keyword evidence="9" id="KW-0808">Transferase</keyword>
<evidence type="ECO:0000313" key="9">
    <source>
        <dbReference type="EMBL" id="MBC9928797.1"/>
    </source>
</evidence>
<feature type="transmembrane region" description="Helical" evidence="7">
    <location>
        <begin position="193"/>
        <end position="212"/>
    </location>
</feature>
<keyword evidence="4 7" id="KW-0812">Transmembrane</keyword>
<evidence type="ECO:0000256" key="6">
    <source>
        <dbReference type="ARBA" id="ARBA00023136"/>
    </source>
</evidence>
<name>A0ABR7TH36_9BACT</name>
<keyword evidence="9" id="KW-0012">Acyltransferase</keyword>
<feature type="transmembrane region" description="Helical" evidence="7">
    <location>
        <begin position="135"/>
        <end position="158"/>
    </location>
</feature>
<accession>A0ABR7TH36</accession>
<feature type="transmembrane region" description="Helical" evidence="7">
    <location>
        <begin position="314"/>
        <end position="335"/>
    </location>
</feature>
<evidence type="ECO:0000256" key="4">
    <source>
        <dbReference type="ARBA" id="ARBA00022692"/>
    </source>
</evidence>
<keyword evidence="10" id="KW-1185">Reference proteome</keyword>
<reference evidence="9 10" key="1">
    <citation type="submission" date="2020-09" db="EMBL/GenBank/DDBJ databases">
        <title>Genome sequences of type strains of Chitinophaga qingshengii and Chitinophaga varians.</title>
        <authorList>
            <person name="Kittiwongwattana C."/>
        </authorList>
    </citation>
    <scope>NUCLEOTIDE SEQUENCE [LARGE SCALE GENOMIC DNA]</scope>
    <source>
        <strain evidence="9 10">JCM 30026</strain>
    </source>
</reference>
<comment type="caution">
    <text evidence="9">The sequence shown here is derived from an EMBL/GenBank/DDBJ whole genome shotgun (WGS) entry which is preliminary data.</text>
</comment>
<keyword evidence="6 7" id="KW-0472">Membrane</keyword>
<comment type="similarity">
    <text evidence="2">Belongs to the acyltransferase 3 family.</text>
</comment>
<evidence type="ECO:0000259" key="8">
    <source>
        <dbReference type="Pfam" id="PF01757"/>
    </source>
</evidence>
<sequence>METSTITHTASVSKPSAAFVGSVHYFRGIAMLHIVAAHVLVRWPEHSPVHKALILLFENSTIFFMFISGFLFQYLGHKFEYRDYLKRKFQYVICPYLVLSVPLIIYRVFRADVPGFTTDQHADFLSWPKWEQAGYYLFHGAHLQQFWFIPVITLYYLISPLLLRIDRQPRLYYLLIPLFAIAMIWKRSVLSDIPVNAIHFLFVYVFGMFVARYKKEILGLADRYRIITTLLPLAFMAVTWFSPAWLYDRVDYVQKLLLCIFYLYWLGRFEKSIPQWVGTIATLSFGIYFVHYFFVLFLRGVSQKLYHQEIPGNLLTWTLSYLFIMIASVICLKITKKVLGRNSRYLVGY</sequence>
<comment type="subcellular location">
    <subcellularLocation>
        <location evidence="1">Cell membrane</location>
        <topology evidence="1">Multi-pass membrane protein</topology>
    </subcellularLocation>
</comment>
<feature type="transmembrane region" description="Helical" evidence="7">
    <location>
        <begin position="170"/>
        <end position="187"/>
    </location>
</feature>
<evidence type="ECO:0000313" key="10">
    <source>
        <dbReference type="Proteomes" id="UP000659124"/>
    </source>
</evidence>
<gene>
    <name evidence="9" type="ORF">ICL07_00320</name>
</gene>
<dbReference type="RefSeq" id="WP_188085966.1">
    <property type="nucleotide sequence ID" value="NZ_JACVFC010000001.1"/>
</dbReference>
<organism evidence="9 10">
    <name type="scientific">Chitinophaga qingshengii</name>
    <dbReference type="NCBI Taxonomy" id="1569794"/>
    <lineage>
        <taxon>Bacteria</taxon>
        <taxon>Pseudomonadati</taxon>
        <taxon>Bacteroidota</taxon>
        <taxon>Chitinophagia</taxon>
        <taxon>Chitinophagales</taxon>
        <taxon>Chitinophagaceae</taxon>
        <taxon>Chitinophaga</taxon>
    </lineage>
</organism>
<proteinExistence type="inferred from homology"/>
<feature type="transmembrane region" description="Helical" evidence="7">
    <location>
        <begin position="276"/>
        <end position="294"/>
    </location>
</feature>
<feature type="transmembrane region" description="Helical" evidence="7">
    <location>
        <begin position="53"/>
        <end position="77"/>
    </location>
</feature>